<dbReference type="AlphaFoldDB" id="A0A3Q4GRD2"/>
<reference evidence="2" key="1">
    <citation type="submission" date="2025-08" db="UniProtKB">
        <authorList>
            <consortium name="Ensembl"/>
        </authorList>
    </citation>
    <scope>IDENTIFICATION</scope>
</reference>
<accession>A0A3Q4GRD2</accession>
<dbReference type="InterPro" id="IPR041577">
    <property type="entry name" value="RT_RNaseH_2"/>
</dbReference>
<dbReference type="Ensembl" id="ENSNBRT00000012677.1">
    <property type="protein sequence ID" value="ENSNBRP00000012320.1"/>
    <property type="gene ID" value="ENSNBRG00000009609.1"/>
</dbReference>
<dbReference type="GeneTree" id="ENSGT01030000235529"/>
<keyword evidence="3" id="KW-1185">Reference proteome</keyword>
<dbReference type="SUPFAM" id="SSF56672">
    <property type="entry name" value="DNA/RNA polymerases"/>
    <property type="match status" value="1"/>
</dbReference>
<evidence type="ECO:0000313" key="3">
    <source>
        <dbReference type="Proteomes" id="UP000261580"/>
    </source>
</evidence>
<dbReference type="Proteomes" id="UP000261580">
    <property type="component" value="Unassembled WGS sequence"/>
</dbReference>
<reference evidence="2" key="2">
    <citation type="submission" date="2025-09" db="UniProtKB">
        <authorList>
            <consortium name="Ensembl"/>
        </authorList>
    </citation>
    <scope>IDENTIFICATION</scope>
</reference>
<dbReference type="InterPro" id="IPR051320">
    <property type="entry name" value="Viral_Replic_Matur_Polypro"/>
</dbReference>
<proteinExistence type="predicted"/>
<protein>
    <recommendedName>
        <fullName evidence="1">Reverse transcriptase/retrotransposon-derived protein RNase H-like domain-containing protein</fullName>
    </recommendedName>
</protein>
<dbReference type="Pfam" id="PF17919">
    <property type="entry name" value="RT_RNaseH_2"/>
    <property type="match status" value="1"/>
</dbReference>
<feature type="domain" description="Reverse transcriptase/retrotransposon-derived protein RNase H-like" evidence="1">
    <location>
        <begin position="55"/>
        <end position="146"/>
    </location>
</feature>
<organism evidence="2 3">
    <name type="scientific">Neolamprologus brichardi</name>
    <name type="common">Fairy cichlid</name>
    <name type="synonym">Lamprologus brichardi</name>
    <dbReference type="NCBI Taxonomy" id="32507"/>
    <lineage>
        <taxon>Eukaryota</taxon>
        <taxon>Metazoa</taxon>
        <taxon>Chordata</taxon>
        <taxon>Craniata</taxon>
        <taxon>Vertebrata</taxon>
        <taxon>Euteleostomi</taxon>
        <taxon>Actinopterygii</taxon>
        <taxon>Neopterygii</taxon>
        <taxon>Teleostei</taxon>
        <taxon>Neoteleostei</taxon>
        <taxon>Acanthomorphata</taxon>
        <taxon>Ovalentaria</taxon>
        <taxon>Cichlomorphae</taxon>
        <taxon>Cichliformes</taxon>
        <taxon>Cichlidae</taxon>
        <taxon>African cichlids</taxon>
        <taxon>Pseudocrenilabrinae</taxon>
        <taxon>Lamprologini</taxon>
        <taxon>Neolamprologus</taxon>
    </lineage>
</organism>
<evidence type="ECO:0000259" key="1">
    <source>
        <dbReference type="Pfam" id="PF17919"/>
    </source>
</evidence>
<dbReference type="PANTHER" id="PTHR33064:SF37">
    <property type="entry name" value="RIBONUCLEASE H"/>
    <property type="match status" value="1"/>
</dbReference>
<dbReference type="STRING" id="32507.ENSNBRP00000012320"/>
<dbReference type="Gene3D" id="3.10.20.370">
    <property type="match status" value="1"/>
</dbReference>
<sequence length="166" mass="18155">MGNQLTKLTTDEQWLEKQSPGTGQISANRLRNPKKIKSSPSALTHLKEKCSVASTKEEEEAFSNLKLALQTNTVLALPDYDKPFYLHVDGGAGYMKAVLTQAFGEKQRLLAFYSCKLDSVASGQPRCVQTCAAAAEAVTKQSHRSETAHILILSSKCRTQSSDTCM</sequence>
<dbReference type="Bgee" id="ENSNBRG00000009609">
    <property type="expression patterns" value="Expressed in testis"/>
</dbReference>
<dbReference type="PANTHER" id="PTHR33064">
    <property type="entry name" value="POL PROTEIN"/>
    <property type="match status" value="1"/>
</dbReference>
<evidence type="ECO:0000313" key="2">
    <source>
        <dbReference type="Ensembl" id="ENSNBRP00000012320.1"/>
    </source>
</evidence>
<dbReference type="InterPro" id="IPR043502">
    <property type="entry name" value="DNA/RNA_pol_sf"/>
</dbReference>
<name>A0A3Q4GRD2_NEOBR</name>